<evidence type="ECO:0000259" key="8">
    <source>
        <dbReference type="Pfam" id="PF02687"/>
    </source>
</evidence>
<name>A0ABD5PCI2_9EURY</name>
<comment type="similarity">
    <text evidence="6">Belongs to the ABC-4 integral membrane protein family.</text>
</comment>
<evidence type="ECO:0000256" key="6">
    <source>
        <dbReference type="ARBA" id="ARBA00038076"/>
    </source>
</evidence>
<evidence type="ECO:0000313" key="11">
    <source>
        <dbReference type="Proteomes" id="UP001595921"/>
    </source>
</evidence>
<accession>A0ABD5PCI2</accession>
<evidence type="ECO:0000256" key="2">
    <source>
        <dbReference type="ARBA" id="ARBA00022475"/>
    </source>
</evidence>
<evidence type="ECO:0000256" key="7">
    <source>
        <dbReference type="SAM" id="Phobius"/>
    </source>
</evidence>
<feature type="domain" description="ABC3 transporter permease C-terminal" evidence="8">
    <location>
        <begin position="265"/>
        <end position="380"/>
    </location>
</feature>
<organism evidence="10 11">
    <name type="scientific">Halobium salinum</name>
    <dbReference type="NCBI Taxonomy" id="1364940"/>
    <lineage>
        <taxon>Archaea</taxon>
        <taxon>Methanobacteriati</taxon>
        <taxon>Methanobacteriota</taxon>
        <taxon>Stenosarchaea group</taxon>
        <taxon>Halobacteria</taxon>
        <taxon>Halobacteriales</taxon>
        <taxon>Haloferacaceae</taxon>
        <taxon>Halobium</taxon>
    </lineage>
</organism>
<feature type="transmembrane region" description="Helical" evidence="7">
    <location>
        <begin position="35"/>
        <end position="55"/>
    </location>
</feature>
<keyword evidence="5 7" id="KW-0472">Membrane</keyword>
<dbReference type="Pfam" id="PF12704">
    <property type="entry name" value="MacB_PCD"/>
    <property type="match status" value="1"/>
</dbReference>
<feature type="transmembrane region" description="Helical" evidence="7">
    <location>
        <begin position="254"/>
        <end position="282"/>
    </location>
</feature>
<sequence>MNLDTRLDGRPRLDRRFPATLMAWRNLSRNRLRSTLAALGIVIGVFAIATLGVFGNVLQLSATDSLGDLGTQVVVSPNPEAGVETLTSRDLQEISRATAGKGTAVPLYTDRAVVTGPGTRTGASLYGTADPRPLFEADRGTIPASHRQGALVGSEVATRLGVGVGGVVEVDGTRYRVLAVLAESEGISPVSPDNAVVLPERAFGADGYDQVVIEARSGEAATDVARTLDTRLNVRTERVVVFEFGRILEQIGEFFALLNGFLLGLGAVSLLVAGVSIFNVMLMSTAERRGEIGVLRAVGVQKRDVLRTLLVEAALLGLVGGAVGAVLSVLTVFALWWATPIELAVVLVARNAGAVLVAFGFGVVVSLLSGLYPAWKAASERPAEALRG</sequence>
<dbReference type="RefSeq" id="WP_267623601.1">
    <property type="nucleotide sequence ID" value="NZ_JAODIW010000008.1"/>
</dbReference>
<keyword evidence="4 7" id="KW-1133">Transmembrane helix</keyword>
<feature type="domain" description="MacB-like periplasmic core" evidence="9">
    <location>
        <begin position="34"/>
        <end position="229"/>
    </location>
</feature>
<dbReference type="Proteomes" id="UP001595921">
    <property type="component" value="Unassembled WGS sequence"/>
</dbReference>
<dbReference type="GO" id="GO:0005886">
    <property type="term" value="C:plasma membrane"/>
    <property type="evidence" value="ECO:0007669"/>
    <property type="project" value="UniProtKB-SubCell"/>
</dbReference>
<keyword evidence="2" id="KW-1003">Cell membrane</keyword>
<keyword evidence="11" id="KW-1185">Reference proteome</keyword>
<evidence type="ECO:0000313" key="10">
    <source>
        <dbReference type="EMBL" id="MFC4358616.1"/>
    </source>
</evidence>
<keyword evidence="3 7" id="KW-0812">Transmembrane</keyword>
<evidence type="ECO:0000256" key="4">
    <source>
        <dbReference type="ARBA" id="ARBA00022989"/>
    </source>
</evidence>
<reference evidence="10 11" key="1">
    <citation type="journal article" date="2019" name="Int. J. Syst. Evol. Microbiol.">
        <title>The Global Catalogue of Microorganisms (GCM) 10K type strain sequencing project: providing services to taxonomists for standard genome sequencing and annotation.</title>
        <authorList>
            <consortium name="The Broad Institute Genomics Platform"/>
            <consortium name="The Broad Institute Genome Sequencing Center for Infectious Disease"/>
            <person name="Wu L."/>
            <person name="Ma J."/>
        </authorList>
    </citation>
    <scope>NUCLEOTIDE SEQUENCE [LARGE SCALE GENOMIC DNA]</scope>
    <source>
        <strain evidence="10 11">CGMCC 1.12553</strain>
    </source>
</reference>
<evidence type="ECO:0000256" key="5">
    <source>
        <dbReference type="ARBA" id="ARBA00023136"/>
    </source>
</evidence>
<dbReference type="PANTHER" id="PTHR30572:SF4">
    <property type="entry name" value="ABC TRANSPORTER PERMEASE YTRF"/>
    <property type="match status" value="1"/>
</dbReference>
<feature type="transmembrane region" description="Helical" evidence="7">
    <location>
        <begin position="343"/>
        <end position="372"/>
    </location>
</feature>
<dbReference type="InterPro" id="IPR003838">
    <property type="entry name" value="ABC3_permease_C"/>
</dbReference>
<comment type="caution">
    <text evidence="10">The sequence shown here is derived from an EMBL/GenBank/DDBJ whole genome shotgun (WGS) entry which is preliminary data.</text>
</comment>
<dbReference type="InterPro" id="IPR025857">
    <property type="entry name" value="MacB_PCD"/>
</dbReference>
<proteinExistence type="inferred from homology"/>
<comment type="subcellular location">
    <subcellularLocation>
        <location evidence="1">Cell membrane</location>
        <topology evidence="1">Multi-pass membrane protein</topology>
    </subcellularLocation>
</comment>
<protein>
    <submittedName>
        <fullName evidence="10">ABC transporter permease</fullName>
    </submittedName>
</protein>
<dbReference type="InterPro" id="IPR050250">
    <property type="entry name" value="Macrolide_Exporter_MacB"/>
</dbReference>
<feature type="transmembrane region" description="Helical" evidence="7">
    <location>
        <begin position="309"/>
        <end position="337"/>
    </location>
</feature>
<evidence type="ECO:0000259" key="9">
    <source>
        <dbReference type="Pfam" id="PF12704"/>
    </source>
</evidence>
<dbReference type="PANTHER" id="PTHR30572">
    <property type="entry name" value="MEMBRANE COMPONENT OF TRANSPORTER-RELATED"/>
    <property type="match status" value="1"/>
</dbReference>
<evidence type="ECO:0000256" key="1">
    <source>
        <dbReference type="ARBA" id="ARBA00004651"/>
    </source>
</evidence>
<dbReference type="Pfam" id="PF02687">
    <property type="entry name" value="FtsX"/>
    <property type="match status" value="1"/>
</dbReference>
<dbReference type="EMBL" id="JBHSDS010000006">
    <property type="protein sequence ID" value="MFC4358616.1"/>
    <property type="molecule type" value="Genomic_DNA"/>
</dbReference>
<dbReference type="AlphaFoldDB" id="A0ABD5PCI2"/>
<gene>
    <name evidence="10" type="ORF">ACFO0N_11760</name>
</gene>
<evidence type="ECO:0000256" key="3">
    <source>
        <dbReference type="ARBA" id="ARBA00022692"/>
    </source>
</evidence>